<evidence type="ECO:0000313" key="2">
    <source>
        <dbReference type="Proteomes" id="UP000002164"/>
    </source>
</evidence>
<dbReference type="KEGG" id="lsp:Bsph_p142"/>
<protein>
    <submittedName>
        <fullName evidence="1">Uncharacterized protein</fullName>
    </submittedName>
</protein>
<dbReference type="HOGENOM" id="CLU_114913_0_0_9"/>
<evidence type="ECO:0000313" key="1">
    <source>
        <dbReference type="EMBL" id="ACA42372.1"/>
    </source>
</evidence>
<organism evidence="1 2">
    <name type="scientific">Lysinibacillus sphaericus (strain C3-41)</name>
    <dbReference type="NCBI Taxonomy" id="444177"/>
    <lineage>
        <taxon>Bacteria</taxon>
        <taxon>Bacillati</taxon>
        <taxon>Bacillota</taxon>
        <taxon>Bacilli</taxon>
        <taxon>Bacillales</taxon>
        <taxon>Bacillaceae</taxon>
        <taxon>Lysinibacillus</taxon>
    </lineage>
</organism>
<dbReference type="AlphaFoldDB" id="B1I0L3"/>
<keyword evidence="1" id="KW-0614">Plasmid</keyword>
<accession>B1I0L3</accession>
<sequence>MEVSSDMKEKRKKRKDAKVDYKPTVPIPLKTSIERLSAITGIVVKDIADHLVVSALNSVEVISYISKCFQRDLRFNNTLYFGNSENPTVTKRHPAGTTDRVSLRVSQNTDHLIGSIAYALRCTPHTACAALIEQAMLNYDIVNDFIRNYLINGLDEDRLNELQKVMNYINSMDNTFEYSWADLLSLIAREVNAPITSPNEMVDEFIINNWRDNR</sequence>
<geneLocation type="plasmid" evidence="1 2">
    <name>pBsph</name>
</geneLocation>
<dbReference type="EnsemblBacteria" id="ACA42372">
    <property type="protein sequence ID" value="ACA42372"/>
    <property type="gene ID" value="Bsph_p142"/>
</dbReference>
<proteinExistence type="predicted"/>
<dbReference type="Proteomes" id="UP000002164">
    <property type="component" value="Plasmid pBsph"/>
</dbReference>
<gene>
    <name evidence="1" type="ordered locus">Bsph_p142</name>
</gene>
<name>B1I0L3_LYSSC</name>
<reference evidence="1 2" key="1">
    <citation type="journal article" date="2008" name="J. Bacteriol.">
        <title>Complete genome sequence of the mosquitocidal bacterium Bacillus sphaericus C3-41 and comparison with those of closely related Bacillus species.</title>
        <authorList>
            <person name="Hu X."/>
            <person name="Fan W."/>
            <person name="Han B."/>
            <person name="Liu H."/>
            <person name="Zheng D."/>
            <person name="Li Q."/>
            <person name="Dong W."/>
            <person name="Yan J."/>
            <person name="Gao M."/>
            <person name="Berry C."/>
            <person name="Yuan Z."/>
        </authorList>
    </citation>
    <scope>NUCLEOTIDE SEQUENCE [LARGE SCALE GENOMIC DNA]</scope>
    <source>
        <strain evidence="1 2">C3-41</strain>
        <plasmid evidence="1 2">pBsph</plasmid>
    </source>
</reference>
<dbReference type="EMBL" id="CP000818">
    <property type="protein sequence ID" value="ACA42372.1"/>
    <property type="molecule type" value="Genomic_DNA"/>
</dbReference>